<dbReference type="AlphaFoldDB" id="A0A4S4FN05"/>
<dbReference type="InterPro" id="IPR036237">
    <property type="entry name" value="Xyl_isomerase-like_sf"/>
</dbReference>
<sequence length="328" mass="35493">MTLANAAWTLAASAFNWTPDVVRAERSAPAIAIAIVADGLTDTIEIEPGQTMRSFPTSSDDEVDAFRQGLEEAGGAVSIVGASLDDVDARGVRRSLEERESFLLPQLRAAQRMGALGVRLPIGQAGSELLQRVLPVLRDLDLVLFEEIQGQQTPDSPHTAPAVDAIATIDDPHLRLLVDISMLMPSLPPSYLEELGRAGIPADFIERLASDWRSPDTAGAVFGLLRSGAVPPAAMTLYMDMIVRFGRSDASVLRDILPMVGGFHLKFWDLDDTDGRVSQPIADLAVELRGSEFAGTLCSEWGGHEWLEDDPTEMTRRHLAIAREALSS</sequence>
<keyword evidence="2" id="KW-1185">Reference proteome</keyword>
<organism evidence="1 2">
    <name type="scientific">Naasia lichenicola</name>
    <dbReference type="NCBI Taxonomy" id="2565933"/>
    <lineage>
        <taxon>Bacteria</taxon>
        <taxon>Bacillati</taxon>
        <taxon>Actinomycetota</taxon>
        <taxon>Actinomycetes</taxon>
        <taxon>Micrococcales</taxon>
        <taxon>Microbacteriaceae</taxon>
        <taxon>Naasia</taxon>
    </lineage>
</organism>
<gene>
    <name evidence="1" type="ORF">E6C64_06090</name>
</gene>
<dbReference type="RefSeq" id="WP_136426758.1">
    <property type="nucleotide sequence ID" value="NZ_SSSM01000003.1"/>
</dbReference>
<dbReference type="Gene3D" id="3.20.20.150">
    <property type="entry name" value="Divalent-metal-dependent TIM barrel enzymes"/>
    <property type="match status" value="1"/>
</dbReference>
<dbReference type="GO" id="GO:0004519">
    <property type="term" value="F:endonuclease activity"/>
    <property type="evidence" value="ECO:0007669"/>
    <property type="project" value="UniProtKB-KW"/>
</dbReference>
<comment type="caution">
    <text evidence="1">The sequence shown here is derived from an EMBL/GenBank/DDBJ whole genome shotgun (WGS) entry which is preliminary data.</text>
</comment>
<keyword evidence="1" id="KW-0378">Hydrolase</keyword>
<dbReference type="Proteomes" id="UP000309133">
    <property type="component" value="Unassembled WGS sequence"/>
</dbReference>
<keyword evidence="1" id="KW-0255">Endonuclease</keyword>
<dbReference type="SUPFAM" id="SSF51658">
    <property type="entry name" value="Xylose isomerase-like"/>
    <property type="match status" value="1"/>
</dbReference>
<accession>A0A4S4FN05</accession>
<evidence type="ECO:0000313" key="2">
    <source>
        <dbReference type="Proteomes" id="UP000309133"/>
    </source>
</evidence>
<dbReference type="OrthoDB" id="4911922at2"/>
<protein>
    <submittedName>
        <fullName evidence="1">Restriction endonuclease subunit R</fullName>
    </submittedName>
</protein>
<keyword evidence="1" id="KW-0540">Nuclease</keyword>
<reference evidence="1 2" key="1">
    <citation type="submission" date="2019-04" db="EMBL/GenBank/DDBJ databases">
        <authorList>
            <person name="Jiang L."/>
        </authorList>
    </citation>
    <scope>NUCLEOTIDE SEQUENCE [LARGE SCALE GENOMIC DNA]</scope>
    <source>
        <strain evidence="1 2">YIM 131853</strain>
    </source>
</reference>
<proteinExistence type="predicted"/>
<dbReference type="EMBL" id="SSSM01000003">
    <property type="protein sequence ID" value="THG31638.1"/>
    <property type="molecule type" value="Genomic_DNA"/>
</dbReference>
<evidence type="ECO:0000313" key="1">
    <source>
        <dbReference type="EMBL" id="THG31638.1"/>
    </source>
</evidence>
<name>A0A4S4FN05_9MICO</name>